<proteinExistence type="predicted"/>
<protein>
    <submittedName>
        <fullName evidence="1">Uncharacterized protein</fullName>
    </submittedName>
</protein>
<dbReference type="AlphaFoldDB" id="A0A6I4YVW5"/>
<accession>A0A6I4YVW5</accession>
<dbReference type="Proteomes" id="UP000430519">
    <property type="component" value="Unassembled WGS sequence"/>
</dbReference>
<evidence type="ECO:0000313" key="2">
    <source>
        <dbReference type="Proteomes" id="UP000430519"/>
    </source>
</evidence>
<name>A0A6I4YVW5_9DEIO</name>
<organism evidence="1 2">
    <name type="scientific">Deinococcus xianganensis</name>
    <dbReference type="NCBI Taxonomy" id="1507289"/>
    <lineage>
        <taxon>Bacteria</taxon>
        <taxon>Thermotogati</taxon>
        <taxon>Deinococcota</taxon>
        <taxon>Deinococci</taxon>
        <taxon>Deinococcales</taxon>
        <taxon>Deinococcaceae</taxon>
        <taxon>Deinococcus</taxon>
    </lineage>
</organism>
<gene>
    <name evidence="1" type="ORF">GLX28_19375</name>
</gene>
<keyword evidence="2" id="KW-1185">Reference proteome</keyword>
<sequence length="58" mass="6484">SIQVQDLSQVMHPKADESILRQVLQESRRIAHDSMTRRNKDVEAVLGALMEVGADITP</sequence>
<reference evidence="1 2" key="1">
    <citation type="submission" date="2019-11" db="EMBL/GenBank/DDBJ databases">
        <title>Genome sequence of Deinococcus xianganensis Y35, AI-2 producing algicidal bacterium, isolated from lake water.</title>
        <authorList>
            <person name="Li Y."/>
        </authorList>
    </citation>
    <scope>NUCLEOTIDE SEQUENCE [LARGE SCALE GENOMIC DNA]</scope>
    <source>
        <strain evidence="1 2">Y35</strain>
    </source>
</reference>
<evidence type="ECO:0000313" key="1">
    <source>
        <dbReference type="EMBL" id="MXV21785.1"/>
    </source>
</evidence>
<comment type="caution">
    <text evidence="1">The sequence shown here is derived from an EMBL/GenBank/DDBJ whole genome shotgun (WGS) entry which is preliminary data.</text>
</comment>
<dbReference type="EMBL" id="WVHK01000132">
    <property type="protein sequence ID" value="MXV21785.1"/>
    <property type="molecule type" value="Genomic_DNA"/>
</dbReference>
<feature type="non-terminal residue" evidence="1">
    <location>
        <position position="1"/>
    </location>
</feature>